<protein>
    <recommendedName>
        <fullName evidence="3">Glycosyl transferase</fullName>
    </recommendedName>
</protein>
<accession>A0A3S0RZK5</accession>
<name>A0A3S0RZK5_9BACT</name>
<proteinExistence type="predicted"/>
<sequence>MKKDREQTNSRKRTGGIHIFDSLFRVYDRRDISKWEHEPQSAKPIFGIYHVYCVEGWQRLVKRQVENLKNDGLLDATQRLFVSCISKNDSDIDELRRIIGSEKMEMVSFTNDARRYEYPALEKVLDLCRENDCLVYYFHTKGISYQCVNTSDRLFHGFQAKIEAWREMLEYFVFAKWRVAVNTLNDGYDLYGCYRWPPRDYKMFSGNFWWINSDYGKRLSDFDEAVIETNRFYSEVWPMSHDGRVFSPFETIADLYFVRMRRSIYASQTPKLCDAIAFIASYNWRKFLKHAFGYSYKKRCQARFQKLK</sequence>
<dbReference type="EMBL" id="RYYU01000001">
    <property type="protein sequence ID" value="RUL59237.1"/>
    <property type="molecule type" value="Genomic_DNA"/>
</dbReference>
<dbReference type="OrthoDB" id="2985849at2"/>
<gene>
    <name evidence="1" type="ORF">EHV08_05350</name>
</gene>
<keyword evidence="2" id="KW-1185">Reference proteome</keyword>
<dbReference type="RefSeq" id="WP_126678399.1">
    <property type="nucleotide sequence ID" value="NZ_RYYU01000001.1"/>
</dbReference>
<organism evidence="1 2">
    <name type="scientific">Prevotella koreensis</name>
    <dbReference type="NCBI Taxonomy" id="2490854"/>
    <lineage>
        <taxon>Bacteria</taxon>
        <taxon>Pseudomonadati</taxon>
        <taxon>Bacteroidota</taxon>
        <taxon>Bacteroidia</taxon>
        <taxon>Bacteroidales</taxon>
        <taxon>Prevotellaceae</taxon>
        <taxon>Prevotella</taxon>
    </lineage>
</organism>
<reference evidence="1 2" key="1">
    <citation type="submission" date="2018-12" db="EMBL/GenBank/DDBJ databases">
        <title>Genome sequencing of Prevotella sp. KCOM 3155 (= JS262).</title>
        <authorList>
            <person name="Kook J.-K."/>
            <person name="Park S.-N."/>
            <person name="Lim Y.K."/>
        </authorList>
    </citation>
    <scope>NUCLEOTIDE SEQUENCE [LARGE SCALE GENOMIC DNA]</scope>
    <source>
        <strain evidence="1 2">KCOM 3155</strain>
    </source>
</reference>
<evidence type="ECO:0000313" key="2">
    <source>
        <dbReference type="Proteomes" id="UP000278983"/>
    </source>
</evidence>
<evidence type="ECO:0000313" key="1">
    <source>
        <dbReference type="EMBL" id="RUL59237.1"/>
    </source>
</evidence>
<comment type="caution">
    <text evidence="1">The sequence shown here is derived from an EMBL/GenBank/DDBJ whole genome shotgun (WGS) entry which is preliminary data.</text>
</comment>
<dbReference type="Proteomes" id="UP000278983">
    <property type="component" value="Unassembled WGS sequence"/>
</dbReference>
<evidence type="ECO:0008006" key="3">
    <source>
        <dbReference type="Google" id="ProtNLM"/>
    </source>
</evidence>
<dbReference type="AlphaFoldDB" id="A0A3S0RZK5"/>